<protein>
    <submittedName>
        <fullName evidence="1">DUF309 domain-containing protein</fullName>
    </submittedName>
</protein>
<dbReference type="RefSeq" id="WP_279527161.1">
    <property type="nucleotide sequence ID" value="NZ_CP122312.1"/>
</dbReference>
<organism evidence="1 2">
    <name type="scientific">Halospeciosus flavus</name>
    <dbReference type="NCBI Taxonomy" id="3032283"/>
    <lineage>
        <taxon>Archaea</taxon>
        <taxon>Methanobacteriati</taxon>
        <taxon>Methanobacteriota</taxon>
        <taxon>Stenosarchaea group</taxon>
        <taxon>Halobacteria</taxon>
        <taxon>Halobacteriales</taxon>
        <taxon>Halobacteriaceae</taxon>
        <taxon>Halospeciosus</taxon>
    </lineage>
</organism>
<dbReference type="AlphaFoldDB" id="A0ABD5Z5V9"/>
<evidence type="ECO:0000313" key="1">
    <source>
        <dbReference type="EMBL" id="MFC7200380.1"/>
    </source>
</evidence>
<proteinExistence type="predicted"/>
<sequence length="215" mass="24044">MHDALRAGAALFAAGHYRAAHEPWEEVWHDVRAADGDDAEESDDRDERLLQGLVQYAAAVHHARERNWAGATGLAESGREYLDGLPNDYRDVRVGSVREALAALEADPERVERRSPEPVVVDGEVPALTDLDLDATLLAAPALAEALGYDEEFDVETGVEYARRDVADGSERSKFVRFVFDFVRDAEHRAIVAQRLDQHVDRRRRKEEDVKGLFG</sequence>
<dbReference type="EMBL" id="JBHTAR010000011">
    <property type="protein sequence ID" value="MFC7200380.1"/>
    <property type="molecule type" value="Genomic_DNA"/>
</dbReference>
<comment type="caution">
    <text evidence="1">The sequence shown here is derived from an EMBL/GenBank/DDBJ whole genome shotgun (WGS) entry which is preliminary data.</text>
</comment>
<name>A0ABD5Z5V9_9EURY</name>
<dbReference type="InterPro" id="IPR005500">
    <property type="entry name" value="DUF309"/>
</dbReference>
<accession>A0ABD5Z5V9</accession>
<dbReference type="SUPFAM" id="SSF140663">
    <property type="entry name" value="TTHA0068-like"/>
    <property type="match status" value="1"/>
</dbReference>
<dbReference type="Gene3D" id="1.10.3450.10">
    <property type="entry name" value="TTHA0068-like"/>
    <property type="match status" value="1"/>
</dbReference>
<gene>
    <name evidence="1" type="ORF">ACFQJ9_13310</name>
</gene>
<evidence type="ECO:0000313" key="2">
    <source>
        <dbReference type="Proteomes" id="UP001596447"/>
    </source>
</evidence>
<reference evidence="1 2" key="1">
    <citation type="journal article" date="2019" name="Int. J. Syst. Evol. Microbiol.">
        <title>The Global Catalogue of Microorganisms (GCM) 10K type strain sequencing project: providing services to taxonomists for standard genome sequencing and annotation.</title>
        <authorList>
            <consortium name="The Broad Institute Genomics Platform"/>
            <consortium name="The Broad Institute Genome Sequencing Center for Infectious Disease"/>
            <person name="Wu L."/>
            <person name="Ma J."/>
        </authorList>
    </citation>
    <scope>NUCLEOTIDE SEQUENCE [LARGE SCALE GENOMIC DNA]</scope>
    <source>
        <strain evidence="1 2">XZGYJ-43</strain>
    </source>
</reference>
<dbReference type="InterPro" id="IPR023203">
    <property type="entry name" value="TTHA0068_sf"/>
</dbReference>
<dbReference type="Proteomes" id="UP001596447">
    <property type="component" value="Unassembled WGS sequence"/>
</dbReference>
<dbReference type="Pfam" id="PF03745">
    <property type="entry name" value="DUF309"/>
    <property type="match status" value="1"/>
</dbReference>
<keyword evidence="2" id="KW-1185">Reference proteome</keyword>